<accession>A0A1C7M3K3</accession>
<evidence type="ECO:0000313" key="3">
    <source>
        <dbReference type="Proteomes" id="UP000092993"/>
    </source>
</evidence>
<dbReference type="Pfam" id="PF00043">
    <property type="entry name" value="GST_C"/>
    <property type="match status" value="1"/>
</dbReference>
<dbReference type="Gene3D" id="1.20.1050.10">
    <property type="match status" value="1"/>
</dbReference>
<feature type="domain" description="Glutathione S-transferase C-terminal" evidence="1">
    <location>
        <begin position="16"/>
        <end position="48"/>
    </location>
</feature>
<keyword evidence="3" id="KW-1185">Reference proteome</keyword>
<name>A0A1C7M3K3_GRIFR</name>
<dbReference type="PANTHER" id="PTHR44051:SF3">
    <property type="entry name" value="TRANSCRIPTIONAL REGULATOR URE2"/>
    <property type="match status" value="1"/>
</dbReference>
<gene>
    <name evidence="2" type="ORF">A0H81_08375</name>
</gene>
<dbReference type="OrthoDB" id="2754278at2759"/>
<dbReference type="PANTHER" id="PTHR44051">
    <property type="entry name" value="GLUTATHIONE S-TRANSFERASE-RELATED"/>
    <property type="match status" value="1"/>
</dbReference>
<sequence length="61" mass="6967">MHAHPEKIPSAIVRYQKETLRVLSVLEDVLSKQEWLVGGRCTVADLSFIMCVPPQKFVRLC</sequence>
<dbReference type="STRING" id="5627.A0A1C7M3K3"/>
<dbReference type="AlphaFoldDB" id="A0A1C7M3K3"/>
<proteinExistence type="predicted"/>
<dbReference type="EMBL" id="LUGG01000011">
    <property type="protein sequence ID" value="OBZ71432.1"/>
    <property type="molecule type" value="Genomic_DNA"/>
</dbReference>
<evidence type="ECO:0000259" key="1">
    <source>
        <dbReference type="Pfam" id="PF00043"/>
    </source>
</evidence>
<organism evidence="2 3">
    <name type="scientific">Grifola frondosa</name>
    <name type="common">Maitake</name>
    <name type="synonym">Polyporus frondosus</name>
    <dbReference type="NCBI Taxonomy" id="5627"/>
    <lineage>
        <taxon>Eukaryota</taxon>
        <taxon>Fungi</taxon>
        <taxon>Dikarya</taxon>
        <taxon>Basidiomycota</taxon>
        <taxon>Agaricomycotina</taxon>
        <taxon>Agaricomycetes</taxon>
        <taxon>Polyporales</taxon>
        <taxon>Grifolaceae</taxon>
        <taxon>Grifola</taxon>
    </lineage>
</organism>
<evidence type="ECO:0000313" key="2">
    <source>
        <dbReference type="EMBL" id="OBZ71432.1"/>
    </source>
</evidence>
<dbReference type="InterPro" id="IPR036282">
    <property type="entry name" value="Glutathione-S-Trfase_C_sf"/>
</dbReference>
<reference evidence="2 3" key="1">
    <citation type="submission" date="2016-03" db="EMBL/GenBank/DDBJ databases">
        <title>Whole genome sequencing of Grifola frondosa 9006-11.</title>
        <authorList>
            <person name="Min B."/>
            <person name="Park H."/>
            <person name="Kim J.-G."/>
            <person name="Cho H."/>
            <person name="Oh Y.-L."/>
            <person name="Kong W.-S."/>
            <person name="Choi I.-G."/>
        </authorList>
    </citation>
    <scope>NUCLEOTIDE SEQUENCE [LARGE SCALE GENOMIC DNA]</scope>
    <source>
        <strain evidence="2 3">9006-11</strain>
    </source>
</reference>
<protein>
    <recommendedName>
        <fullName evidence="1">Glutathione S-transferase C-terminal domain-containing protein</fullName>
    </recommendedName>
</protein>
<comment type="caution">
    <text evidence="2">The sequence shown here is derived from an EMBL/GenBank/DDBJ whole genome shotgun (WGS) entry which is preliminary data.</text>
</comment>
<dbReference type="SUPFAM" id="SSF47616">
    <property type="entry name" value="GST C-terminal domain-like"/>
    <property type="match status" value="1"/>
</dbReference>
<dbReference type="Proteomes" id="UP000092993">
    <property type="component" value="Unassembled WGS sequence"/>
</dbReference>
<dbReference type="InterPro" id="IPR004046">
    <property type="entry name" value="GST_C"/>
</dbReference>